<protein>
    <recommendedName>
        <fullName evidence="4">M96 mating-specific protein family</fullName>
    </recommendedName>
</protein>
<organism evidence="2 3">
    <name type="scientific">Phytophthora citrophthora</name>
    <dbReference type="NCBI Taxonomy" id="4793"/>
    <lineage>
        <taxon>Eukaryota</taxon>
        <taxon>Sar</taxon>
        <taxon>Stramenopiles</taxon>
        <taxon>Oomycota</taxon>
        <taxon>Peronosporomycetes</taxon>
        <taxon>Peronosporales</taxon>
        <taxon>Peronosporaceae</taxon>
        <taxon>Phytophthora</taxon>
    </lineage>
</organism>
<evidence type="ECO:0008006" key="4">
    <source>
        <dbReference type="Google" id="ProtNLM"/>
    </source>
</evidence>
<comment type="caution">
    <text evidence="2">The sequence shown here is derived from an EMBL/GenBank/DDBJ whole genome shotgun (WGS) entry which is preliminary data.</text>
</comment>
<gene>
    <name evidence="2" type="ORF">P3T76_014925</name>
</gene>
<feature type="region of interest" description="Disordered" evidence="1">
    <location>
        <begin position="43"/>
        <end position="79"/>
    </location>
</feature>
<feature type="compositionally biased region" description="Low complexity" evidence="1">
    <location>
        <begin position="43"/>
        <end position="63"/>
    </location>
</feature>
<keyword evidence="3" id="KW-1185">Reference proteome</keyword>
<evidence type="ECO:0000313" key="2">
    <source>
        <dbReference type="EMBL" id="KAK1929527.1"/>
    </source>
</evidence>
<dbReference type="AlphaFoldDB" id="A0AAD9LBH0"/>
<dbReference type="EMBL" id="JASMQC010000047">
    <property type="protein sequence ID" value="KAK1929527.1"/>
    <property type="molecule type" value="Genomic_DNA"/>
</dbReference>
<name>A0AAD9LBH0_9STRA</name>
<evidence type="ECO:0000256" key="1">
    <source>
        <dbReference type="SAM" id="MobiDB-lite"/>
    </source>
</evidence>
<sequence>MVISKTKKVARAIMSFLPLDELDPTLSDVLAFIDDFRSSNSDLSSSTSSSSSSHNPVSPTTSSDIPSKRKKSHAAASRRFQQKKKAELLAFRVQVTALQKRLKELEDNAARIGPLPALDETQKRNLVAVWTRRAELEKQLRLVAEEQNRQLKTVLARQTQAAKVVRKLLQNVTTAVTIEEGLRTPHPAESGLSRFVPNLDDAIYNELASRMGNMLLETDEVFANVESKRFIPDVVEVRTKSGIPYIELRAALPVPVSVKEMSVMIQQGKSYDPNRFKKHEVTKLGLKKESQIELNDPSTTMTVNLMSLGRMHDDNNRHLSFWTSLVCDHPLNPAVRFREQGWIMVSASPSSPQQHSVLQVCYRLSPDLQPGPIYNSSGRDAATMTVFVLQNLGDRMRKKFLSMEILYSNAASKP</sequence>
<proteinExistence type="predicted"/>
<reference evidence="2" key="1">
    <citation type="submission" date="2023-08" db="EMBL/GenBank/DDBJ databases">
        <title>Reference Genome Resource for the Citrus Pathogen Phytophthora citrophthora.</title>
        <authorList>
            <person name="Moller H."/>
            <person name="Coetzee B."/>
            <person name="Rose L.J."/>
            <person name="Van Niekerk J.M."/>
        </authorList>
    </citation>
    <scope>NUCLEOTIDE SEQUENCE</scope>
    <source>
        <strain evidence="2">STE-U-9442</strain>
    </source>
</reference>
<accession>A0AAD9LBH0</accession>
<dbReference type="Proteomes" id="UP001259832">
    <property type="component" value="Unassembled WGS sequence"/>
</dbReference>
<evidence type="ECO:0000313" key="3">
    <source>
        <dbReference type="Proteomes" id="UP001259832"/>
    </source>
</evidence>